<accession>A0ABQ9FRA3</accession>
<comment type="subcellular location">
    <subcellularLocation>
        <location evidence="1">Membrane</location>
        <topology evidence="1">Single-pass membrane protein</topology>
    </subcellularLocation>
</comment>
<dbReference type="InterPro" id="IPR027953">
    <property type="entry name" value="DUF4605"/>
</dbReference>
<dbReference type="Proteomes" id="UP001217089">
    <property type="component" value="Unassembled WGS sequence"/>
</dbReference>
<dbReference type="EMBL" id="JARBDR010000214">
    <property type="protein sequence ID" value="KAJ8319202.1"/>
    <property type="molecule type" value="Genomic_DNA"/>
</dbReference>
<evidence type="ECO:0000256" key="7">
    <source>
        <dbReference type="SAM" id="Phobius"/>
    </source>
</evidence>
<feature type="compositionally biased region" description="Low complexity" evidence="6">
    <location>
        <begin position="18"/>
        <end position="34"/>
    </location>
</feature>
<feature type="region of interest" description="Disordered" evidence="6">
    <location>
        <begin position="1"/>
        <end position="39"/>
    </location>
</feature>
<evidence type="ECO:0000259" key="8">
    <source>
        <dbReference type="Pfam" id="PF15378"/>
    </source>
</evidence>
<sequence>MVKILSNGDVVPDDDPRAQSSSSRGSSSSRPRQGFVRHDDVGNQQGMYAQGQQVNVFDTFNQKLINMGIPRFNVGPYVVEPIVLVGFVLAGLLMGMPGLLFAAILFFVSKASFGGGFQRLLGGGQQTPQVGNRRGQGYGQQGGH</sequence>
<evidence type="ECO:0000313" key="9">
    <source>
        <dbReference type="EMBL" id="KAJ8319202.1"/>
    </source>
</evidence>
<evidence type="ECO:0000256" key="3">
    <source>
        <dbReference type="ARBA" id="ARBA00022692"/>
    </source>
</evidence>
<keyword evidence="4 7" id="KW-1133">Transmembrane helix</keyword>
<evidence type="ECO:0000256" key="2">
    <source>
        <dbReference type="ARBA" id="ARBA00006165"/>
    </source>
</evidence>
<dbReference type="PANTHER" id="PTHR33690">
    <property type="entry name" value="DUF4605 DOMAIN-CONTAINING PROTEIN"/>
    <property type="match status" value="1"/>
</dbReference>
<organism evidence="9 10">
    <name type="scientific">Tegillarca granosa</name>
    <name type="common">Malaysian cockle</name>
    <name type="synonym">Anadara granosa</name>
    <dbReference type="NCBI Taxonomy" id="220873"/>
    <lineage>
        <taxon>Eukaryota</taxon>
        <taxon>Metazoa</taxon>
        <taxon>Spiralia</taxon>
        <taxon>Lophotrochozoa</taxon>
        <taxon>Mollusca</taxon>
        <taxon>Bivalvia</taxon>
        <taxon>Autobranchia</taxon>
        <taxon>Pteriomorphia</taxon>
        <taxon>Arcoida</taxon>
        <taxon>Arcoidea</taxon>
        <taxon>Arcidae</taxon>
        <taxon>Tegillarca</taxon>
    </lineage>
</organism>
<feature type="compositionally biased region" description="Gly residues" evidence="6">
    <location>
        <begin position="134"/>
        <end position="144"/>
    </location>
</feature>
<proteinExistence type="inferred from homology"/>
<reference evidence="9 10" key="1">
    <citation type="submission" date="2022-12" db="EMBL/GenBank/DDBJ databases">
        <title>Chromosome-level genome of Tegillarca granosa.</title>
        <authorList>
            <person name="Kim J."/>
        </authorList>
    </citation>
    <scope>NUCLEOTIDE SEQUENCE [LARGE SCALE GENOMIC DNA]</scope>
    <source>
        <strain evidence="9">Teg-2019</strain>
        <tissue evidence="9">Adductor muscle</tissue>
    </source>
</reference>
<keyword evidence="3 7" id="KW-0812">Transmembrane</keyword>
<keyword evidence="10" id="KW-1185">Reference proteome</keyword>
<evidence type="ECO:0000256" key="1">
    <source>
        <dbReference type="ARBA" id="ARBA00004167"/>
    </source>
</evidence>
<evidence type="ECO:0000313" key="10">
    <source>
        <dbReference type="Proteomes" id="UP001217089"/>
    </source>
</evidence>
<comment type="caution">
    <text evidence="9">The sequence shown here is derived from an EMBL/GenBank/DDBJ whole genome shotgun (WGS) entry which is preliminary data.</text>
</comment>
<feature type="non-terminal residue" evidence="9">
    <location>
        <position position="144"/>
    </location>
</feature>
<protein>
    <recommendedName>
        <fullName evidence="8">DUF4605 domain-containing protein</fullName>
    </recommendedName>
</protein>
<dbReference type="Pfam" id="PF15378">
    <property type="entry name" value="DUF4605"/>
    <property type="match status" value="1"/>
</dbReference>
<dbReference type="InterPro" id="IPR052502">
    <property type="entry name" value="FAM241_domain"/>
</dbReference>
<keyword evidence="5 7" id="KW-0472">Membrane</keyword>
<evidence type="ECO:0000256" key="6">
    <source>
        <dbReference type="SAM" id="MobiDB-lite"/>
    </source>
</evidence>
<feature type="transmembrane region" description="Helical" evidence="7">
    <location>
        <begin position="82"/>
        <end position="108"/>
    </location>
</feature>
<feature type="domain" description="DUF4605" evidence="8">
    <location>
        <begin position="55"/>
        <end position="111"/>
    </location>
</feature>
<comment type="similarity">
    <text evidence="2">Belongs to the FAM241 family.</text>
</comment>
<gene>
    <name evidence="9" type="ORF">KUTeg_004293</name>
</gene>
<feature type="region of interest" description="Disordered" evidence="6">
    <location>
        <begin position="124"/>
        <end position="144"/>
    </location>
</feature>
<dbReference type="PANTHER" id="PTHR33690:SF3">
    <property type="entry name" value="UBIQUITIN-LIKE DOMAIN-CONTAINING PROTEIN"/>
    <property type="match status" value="1"/>
</dbReference>
<name>A0ABQ9FRA3_TEGGR</name>
<evidence type="ECO:0000256" key="4">
    <source>
        <dbReference type="ARBA" id="ARBA00022989"/>
    </source>
</evidence>
<evidence type="ECO:0000256" key="5">
    <source>
        <dbReference type="ARBA" id="ARBA00023136"/>
    </source>
</evidence>